<evidence type="ECO:0000313" key="5">
    <source>
        <dbReference type="Proteomes" id="UP001499988"/>
    </source>
</evidence>
<dbReference type="SMART" id="SM00267">
    <property type="entry name" value="GGDEF"/>
    <property type="match status" value="1"/>
</dbReference>
<protein>
    <recommendedName>
        <fullName evidence="1">diguanylate cyclase</fullName>
        <ecNumber evidence="1">2.7.7.65</ecNumber>
    </recommendedName>
</protein>
<dbReference type="InterPro" id="IPR043128">
    <property type="entry name" value="Rev_trsase/Diguanyl_cyclase"/>
</dbReference>
<evidence type="ECO:0000256" key="2">
    <source>
        <dbReference type="SAM" id="Coils"/>
    </source>
</evidence>
<organism evidence="4 5">
    <name type="scientific">Ferrimonas pelagia</name>
    <dbReference type="NCBI Taxonomy" id="1177826"/>
    <lineage>
        <taxon>Bacteria</taxon>
        <taxon>Pseudomonadati</taxon>
        <taxon>Pseudomonadota</taxon>
        <taxon>Gammaproteobacteria</taxon>
        <taxon>Alteromonadales</taxon>
        <taxon>Ferrimonadaceae</taxon>
        <taxon>Ferrimonas</taxon>
    </lineage>
</organism>
<dbReference type="NCBIfam" id="TIGR00254">
    <property type="entry name" value="GGDEF"/>
    <property type="match status" value="1"/>
</dbReference>
<dbReference type="InterPro" id="IPR029787">
    <property type="entry name" value="Nucleotide_cyclase"/>
</dbReference>
<evidence type="ECO:0000259" key="3">
    <source>
        <dbReference type="PROSITE" id="PS50887"/>
    </source>
</evidence>
<dbReference type="PANTHER" id="PTHR45138">
    <property type="entry name" value="REGULATORY COMPONENTS OF SENSORY TRANSDUCTION SYSTEM"/>
    <property type="match status" value="1"/>
</dbReference>
<dbReference type="Pfam" id="PF00990">
    <property type="entry name" value="GGDEF"/>
    <property type="match status" value="1"/>
</dbReference>
<reference evidence="5" key="1">
    <citation type="journal article" date="2019" name="Int. J. Syst. Evol. Microbiol.">
        <title>The Global Catalogue of Microorganisms (GCM) 10K type strain sequencing project: providing services to taxonomists for standard genome sequencing and annotation.</title>
        <authorList>
            <consortium name="The Broad Institute Genomics Platform"/>
            <consortium name="The Broad Institute Genome Sequencing Center for Infectious Disease"/>
            <person name="Wu L."/>
            <person name="Ma J."/>
        </authorList>
    </citation>
    <scope>NUCLEOTIDE SEQUENCE [LARGE SCALE GENOMIC DNA]</scope>
    <source>
        <strain evidence="5">JCM 18401</strain>
    </source>
</reference>
<dbReference type="PANTHER" id="PTHR45138:SF2">
    <property type="entry name" value="DIGUANYLATE CYCLASE VDCA"/>
    <property type="match status" value="1"/>
</dbReference>
<keyword evidence="5" id="KW-1185">Reference proteome</keyword>
<dbReference type="SUPFAM" id="SSF55073">
    <property type="entry name" value="Nucleotide cyclase"/>
    <property type="match status" value="1"/>
</dbReference>
<dbReference type="RefSeq" id="WP_345334195.1">
    <property type="nucleotide sequence ID" value="NZ_BAABJZ010000014.1"/>
</dbReference>
<name>A0ABP9EHE2_9GAMM</name>
<dbReference type="PROSITE" id="PS50887">
    <property type="entry name" value="GGDEF"/>
    <property type="match status" value="1"/>
</dbReference>
<accession>A0ABP9EHE2</accession>
<keyword evidence="2" id="KW-0175">Coiled coil</keyword>
<dbReference type="EMBL" id="BAABJZ010000014">
    <property type="protein sequence ID" value="GAA4878978.1"/>
    <property type="molecule type" value="Genomic_DNA"/>
</dbReference>
<feature type="coiled-coil region" evidence="2">
    <location>
        <begin position="143"/>
        <end position="177"/>
    </location>
</feature>
<dbReference type="InterPro" id="IPR000160">
    <property type="entry name" value="GGDEF_dom"/>
</dbReference>
<sequence length="351" mass="39656">MLGKTAHALARSLQIFRQAIPQMSSLKIPVTPENYAVWYHYVMGYDLALKHEIEQRLRQQQAFDSRVNDTLYTTYIQRDPSQRFENVHNETQKLIASLVEQIRASSAGTRAFSEVLGELDAELAQPSSPEQLSQMIRRLTAGVTEVLNNNQQMESSLTQLSQDASGLRQELAQVREQALLDPLTSLYNRRALEHELNARLLAYTQTREDCCLILLDVDHFKRFNDTYGHAVGDQVLRFVAMTLRRVSGQEPFIARYGGEEFVLVLPQWDYGKALVLAEQIRLQIAQQNLATQQGQQPIGHITVSLGVACMQASDDAEGLLIRADKAMYQAKQQGRDQVVGERDRILDDVGA</sequence>
<dbReference type="Gene3D" id="3.30.70.270">
    <property type="match status" value="1"/>
</dbReference>
<evidence type="ECO:0000313" key="4">
    <source>
        <dbReference type="EMBL" id="GAA4878978.1"/>
    </source>
</evidence>
<comment type="caution">
    <text evidence="4">The sequence shown here is derived from an EMBL/GenBank/DDBJ whole genome shotgun (WGS) entry which is preliminary data.</text>
</comment>
<dbReference type="Proteomes" id="UP001499988">
    <property type="component" value="Unassembled WGS sequence"/>
</dbReference>
<feature type="domain" description="GGDEF" evidence="3">
    <location>
        <begin position="208"/>
        <end position="343"/>
    </location>
</feature>
<gene>
    <name evidence="4" type="ORF">GCM10023333_10960</name>
</gene>
<dbReference type="EC" id="2.7.7.65" evidence="1"/>
<evidence type="ECO:0000256" key="1">
    <source>
        <dbReference type="ARBA" id="ARBA00012528"/>
    </source>
</evidence>
<dbReference type="CDD" id="cd01949">
    <property type="entry name" value="GGDEF"/>
    <property type="match status" value="1"/>
</dbReference>
<dbReference type="InterPro" id="IPR050469">
    <property type="entry name" value="Diguanylate_Cyclase"/>
</dbReference>
<proteinExistence type="predicted"/>